<feature type="region of interest" description="Disordered" evidence="1">
    <location>
        <begin position="1"/>
        <end position="25"/>
    </location>
</feature>
<name>A0A538U4R4_UNCEI</name>
<feature type="region of interest" description="Disordered" evidence="1">
    <location>
        <begin position="59"/>
        <end position="85"/>
    </location>
</feature>
<sequence length="85" mass="9567">MHTLAHDSDTDTLAPLPRSRTHTGRTLLQPLDDLRELLALLTAGNHWRARCVKLVLAERYHEAPRPRPAPRSGGQRGARSRRTCP</sequence>
<comment type="caution">
    <text evidence="2">The sequence shown here is derived from an EMBL/GenBank/DDBJ whole genome shotgun (WGS) entry which is preliminary data.</text>
</comment>
<proteinExistence type="predicted"/>
<protein>
    <submittedName>
        <fullName evidence="2">Uncharacterized protein</fullName>
    </submittedName>
</protein>
<dbReference type="EMBL" id="VBPB01000196">
    <property type="protein sequence ID" value="TMQ70894.1"/>
    <property type="molecule type" value="Genomic_DNA"/>
</dbReference>
<accession>A0A538U4R4</accession>
<evidence type="ECO:0000256" key="1">
    <source>
        <dbReference type="SAM" id="MobiDB-lite"/>
    </source>
</evidence>
<dbReference type="AlphaFoldDB" id="A0A538U4R4"/>
<reference evidence="2 3" key="1">
    <citation type="journal article" date="2019" name="Nat. Microbiol.">
        <title>Mediterranean grassland soil C-N compound turnover is dependent on rainfall and depth, and is mediated by genomically divergent microorganisms.</title>
        <authorList>
            <person name="Diamond S."/>
            <person name="Andeer P.F."/>
            <person name="Li Z."/>
            <person name="Crits-Christoph A."/>
            <person name="Burstein D."/>
            <person name="Anantharaman K."/>
            <person name="Lane K.R."/>
            <person name="Thomas B.C."/>
            <person name="Pan C."/>
            <person name="Northen T.R."/>
            <person name="Banfield J.F."/>
        </authorList>
    </citation>
    <scope>NUCLEOTIDE SEQUENCE [LARGE SCALE GENOMIC DNA]</scope>
    <source>
        <strain evidence="2">WS_11</strain>
    </source>
</reference>
<dbReference type="Proteomes" id="UP000319771">
    <property type="component" value="Unassembled WGS sequence"/>
</dbReference>
<gene>
    <name evidence="2" type="ORF">E6K81_11420</name>
</gene>
<organism evidence="2 3">
    <name type="scientific">Eiseniibacteriota bacterium</name>
    <dbReference type="NCBI Taxonomy" id="2212470"/>
    <lineage>
        <taxon>Bacteria</taxon>
        <taxon>Candidatus Eiseniibacteriota</taxon>
    </lineage>
</organism>
<evidence type="ECO:0000313" key="3">
    <source>
        <dbReference type="Proteomes" id="UP000319771"/>
    </source>
</evidence>
<evidence type="ECO:0000313" key="2">
    <source>
        <dbReference type="EMBL" id="TMQ70894.1"/>
    </source>
</evidence>